<dbReference type="GO" id="GO:0016020">
    <property type="term" value="C:membrane"/>
    <property type="evidence" value="ECO:0007669"/>
    <property type="project" value="UniProtKB-SubCell"/>
</dbReference>
<feature type="transmembrane region" description="Helical" evidence="6">
    <location>
        <begin position="153"/>
        <end position="170"/>
    </location>
</feature>
<comment type="subcellular location">
    <subcellularLocation>
        <location evidence="1">Membrane</location>
        <topology evidence="1">Multi-pass membrane protein</topology>
    </subcellularLocation>
</comment>
<dbReference type="Pfam" id="PF04819">
    <property type="entry name" value="DUF716"/>
    <property type="match status" value="1"/>
</dbReference>
<accession>A0A072TSA6</accession>
<gene>
    <name evidence="7" type="ordered locus">MTR_8g071140</name>
</gene>
<reference evidence="7 9" key="2">
    <citation type="journal article" date="2014" name="BMC Genomics">
        <title>An improved genome release (version Mt4.0) for the model legume Medicago truncatula.</title>
        <authorList>
            <person name="Tang H."/>
            <person name="Krishnakumar V."/>
            <person name="Bidwell S."/>
            <person name="Rosen B."/>
            <person name="Chan A."/>
            <person name="Zhou S."/>
            <person name="Gentzbittel L."/>
            <person name="Childs K.L."/>
            <person name="Yandell M."/>
            <person name="Gundlach H."/>
            <person name="Mayer K.F."/>
            <person name="Schwartz D.C."/>
            <person name="Town C.D."/>
        </authorList>
    </citation>
    <scope>GENOME REANNOTATION</scope>
    <source>
        <strain evidence="7">A17</strain>
        <strain evidence="8 9">cv. Jemalong A17</strain>
    </source>
</reference>
<evidence type="ECO:0000256" key="1">
    <source>
        <dbReference type="ARBA" id="ARBA00004141"/>
    </source>
</evidence>
<sequence length="366" mass="41313">MVKYPFQTFSGTYPILVLAPPLIVLKKNRSVATAVDDAESFAATGWSIGGNVPLWQQGYYVFPMELCFKKQQIRNKERYLAFPAIQFDNLFPRMVEQWHERSSAARLKLKFLAFGLWHIWSSVVRYASSPKTFQVRVWNPVPGFHGRIKHLELYFISIGVFISLCVELLIGTQLKIFDGGILNATYLNNFEHSGTMLFSFIFGFVTLLSENTRYVTVPEGALCFIFSTAFSTEYILFYYHSTTHIGLEGYYHILLGFLVRLCILSTIAGALLPTSFPVDLCSSITITLQGIWLYQTAFVLYGPMLLAGCTMRDNIITCHSNESEIHGELLANFQLFFAVLVVLVGTTASYGFAASRYGNFEEVAPN</sequence>
<evidence type="ECO:0000256" key="2">
    <source>
        <dbReference type="ARBA" id="ARBA00006948"/>
    </source>
</evidence>
<keyword evidence="5 6" id="KW-0472">Membrane</keyword>
<dbReference type="EnsemblPlants" id="KEH20307">
    <property type="protein sequence ID" value="KEH20307"/>
    <property type="gene ID" value="MTR_8g071140"/>
</dbReference>
<protein>
    <submittedName>
        <fullName evidence="7">Transmembrane 45B-like protein</fullName>
    </submittedName>
</protein>
<dbReference type="InterPro" id="IPR006904">
    <property type="entry name" value="DUF716"/>
</dbReference>
<keyword evidence="4 6" id="KW-1133">Transmembrane helix</keyword>
<dbReference type="AlphaFoldDB" id="A0A072TSA6"/>
<keyword evidence="3 6" id="KW-0812">Transmembrane</keyword>
<feature type="transmembrane region" description="Helical" evidence="6">
    <location>
        <begin position="329"/>
        <end position="353"/>
    </location>
</feature>
<feature type="transmembrane region" description="Helical" evidence="6">
    <location>
        <begin position="291"/>
        <end position="309"/>
    </location>
</feature>
<evidence type="ECO:0000313" key="8">
    <source>
        <dbReference type="EnsemblPlants" id="KEH20307"/>
    </source>
</evidence>
<dbReference type="Proteomes" id="UP000002051">
    <property type="component" value="Chromosome 8"/>
</dbReference>
<feature type="transmembrane region" description="Helical" evidence="6">
    <location>
        <begin position="190"/>
        <end position="209"/>
    </location>
</feature>
<keyword evidence="9" id="KW-1185">Reference proteome</keyword>
<reference evidence="8" key="3">
    <citation type="submission" date="2015-04" db="UniProtKB">
        <authorList>
            <consortium name="EnsemblPlants"/>
        </authorList>
    </citation>
    <scope>IDENTIFICATION</scope>
    <source>
        <strain evidence="8">cv. Jemalong A17</strain>
    </source>
</reference>
<evidence type="ECO:0000313" key="7">
    <source>
        <dbReference type="EMBL" id="KEH20307.1"/>
    </source>
</evidence>
<dbReference type="PANTHER" id="PTHR47119">
    <property type="entry name" value="PLANT VIRAL-RESPONSE FAMILY PROTEIN"/>
    <property type="match status" value="1"/>
</dbReference>
<feature type="transmembrane region" description="Helical" evidence="6">
    <location>
        <begin position="221"/>
        <end position="239"/>
    </location>
</feature>
<organism evidence="7 9">
    <name type="scientific">Medicago truncatula</name>
    <name type="common">Barrel medic</name>
    <name type="synonym">Medicago tribuloides</name>
    <dbReference type="NCBI Taxonomy" id="3880"/>
    <lineage>
        <taxon>Eukaryota</taxon>
        <taxon>Viridiplantae</taxon>
        <taxon>Streptophyta</taxon>
        <taxon>Embryophyta</taxon>
        <taxon>Tracheophyta</taxon>
        <taxon>Spermatophyta</taxon>
        <taxon>Magnoliopsida</taxon>
        <taxon>eudicotyledons</taxon>
        <taxon>Gunneridae</taxon>
        <taxon>Pentapetalae</taxon>
        <taxon>rosids</taxon>
        <taxon>fabids</taxon>
        <taxon>Fabales</taxon>
        <taxon>Fabaceae</taxon>
        <taxon>Papilionoideae</taxon>
        <taxon>50 kb inversion clade</taxon>
        <taxon>NPAAA clade</taxon>
        <taxon>Hologalegina</taxon>
        <taxon>IRL clade</taxon>
        <taxon>Trifolieae</taxon>
        <taxon>Medicago</taxon>
    </lineage>
</organism>
<dbReference type="PANTHER" id="PTHR47119:SF3">
    <property type="entry name" value="TRANSMEMBRANE 45B-LIKE PROTEIN"/>
    <property type="match status" value="1"/>
</dbReference>
<dbReference type="EMBL" id="CM001224">
    <property type="protein sequence ID" value="KEH20307.1"/>
    <property type="molecule type" value="Genomic_DNA"/>
</dbReference>
<evidence type="ECO:0000313" key="9">
    <source>
        <dbReference type="Proteomes" id="UP000002051"/>
    </source>
</evidence>
<feature type="transmembrane region" description="Helical" evidence="6">
    <location>
        <begin position="251"/>
        <end position="271"/>
    </location>
</feature>
<evidence type="ECO:0000256" key="5">
    <source>
        <dbReference type="ARBA" id="ARBA00023136"/>
    </source>
</evidence>
<evidence type="ECO:0000256" key="4">
    <source>
        <dbReference type="ARBA" id="ARBA00022989"/>
    </source>
</evidence>
<comment type="similarity">
    <text evidence="2">Belongs to the TMEM45 family.</text>
</comment>
<proteinExistence type="inferred from homology"/>
<dbReference type="HOGENOM" id="CLU_757324_0_0_1"/>
<evidence type="ECO:0000256" key="6">
    <source>
        <dbReference type="SAM" id="Phobius"/>
    </source>
</evidence>
<evidence type="ECO:0000256" key="3">
    <source>
        <dbReference type="ARBA" id="ARBA00022692"/>
    </source>
</evidence>
<reference evidence="7 9" key="1">
    <citation type="journal article" date="2011" name="Nature">
        <title>The Medicago genome provides insight into the evolution of rhizobial symbioses.</title>
        <authorList>
            <person name="Young N.D."/>
            <person name="Debelle F."/>
            <person name="Oldroyd G.E."/>
            <person name="Geurts R."/>
            <person name="Cannon S.B."/>
            <person name="Udvardi M.K."/>
            <person name="Benedito V.A."/>
            <person name="Mayer K.F."/>
            <person name="Gouzy J."/>
            <person name="Schoof H."/>
            <person name="Van de Peer Y."/>
            <person name="Proost S."/>
            <person name="Cook D.R."/>
            <person name="Meyers B.C."/>
            <person name="Spannagl M."/>
            <person name="Cheung F."/>
            <person name="De Mita S."/>
            <person name="Krishnakumar V."/>
            <person name="Gundlach H."/>
            <person name="Zhou S."/>
            <person name="Mudge J."/>
            <person name="Bharti A.K."/>
            <person name="Murray J.D."/>
            <person name="Naoumkina M.A."/>
            <person name="Rosen B."/>
            <person name="Silverstein K.A."/>
            <person name="Tang H."/>
            <person name="Rombauts S."/>
            <person name="Zhao P.X."/>
            <person name="Zhou P."/>
            <person name="Barbe V."/>
            <person name="Bardou P."/>
            <person name="Bechner M."/>
            <person name="Bellec A."/>
            <person name="Berger A."/>
            <person name="Berges H."/>
            <person name="Bidwell S."/>
            <person name="Bisseling T."/>
            <person name="Choisne N."/>
            <person name="Couloux A."/>
            <person name="Denny R."/>
            <person name="Deshpande S."/>
            <person name="Dai X."/>
            <person name="Doyle J.J."/>
            <person name="Dudez A.M."/>
            <person name="Farmer A.D."/>
            <person name="Fouteau S."/>
            <person name="Franken C."/>
            <person name="Gibelin C."/>
            <person name="Gish J."/>
            <person name="Goldstein S."/>
            <person name="Gonzalez A.J."/>
            <person name="Green P.J."/>
            <person name="Hallab A."/>
            <person name="Hartog M."/>
            <person name="Hua A."/>
            <person name="Humphray S.J."/>
            <person name="Jeong D.H."/>
            <person name="Jing Y."/>
            <person name="Jocker A."/>
            <person name="Kenton S.M."/>
            <person name="Kim D.J."/>
            <person name="Klee K."/>
            <person name="Lai H."/>
            <person name="Lang C."/>
            <person name="Lin S."/>
            <person name="Macmil S.L."/>
            <person name="Magdelenat G."/>
            <person name="Matthews L."/>
            <person name="McCorrison J."/>
            <person name="Monaghan E.L."/>
            <person name="Mun J.H."/>
            <person name="Najar F.Z."/>
            <person name="Nicholson C."/>
            <person name="Noirot C."/>
            <person name="O'Bleness M."/>
            <person name="Paule C.R."/>
            <person name="Poulain J."/>
            <person name="Prion F."/>
            <person name="Qin B."/>
            <person name="Qu C."/>
            <person name="Retzel E.F."/>
            <person name="Riddle C."/>
            <person name="Sallet E."/>
            <person name="Samain S."/>
            <person name="Samson N."/>
            <person name="Sanders I."/>
            <person name="Saurat O."/>
            <person name="Scarpelli C."/>
            <person name="Schiex T."/>
            <person name="Segurens B."/>
            <person name="Severin A.J."/>
            <person name="Sherrier D.J."/>
            <person name="Shi R."/>
            <person name="Sims S."/>
            <person name="Singer S.R."/>
            <person name="Sinharoy S."/>
            <person name="Sterck L."/>
            <person name="Viollet A."/>
            <person name="Wang B.B."/>
            <person name="Wang K."/>
            <person name="Wang M."/>
            <person name="Wang X."/>
            <person name="Warfsmann J."/>
            <person name="Weissenbach J."/>
            <person name="White D.D."/>
            <person name="White J.D."/>
            <person name="Wiley G.B."/>
            <person name="Wincker P."/>
            <person name="Xing Y."/>
            <person name="Yang L."/>
            <person name="Yao Z."/>
            <person name="Ying F."/>
            <person name="Zhai J."/>
            <person name="Zhou L."/>
            <person name="Zuber A."/>
            <person name="Denarie J."/>
            <person name="Dixon R.A."/>
            <person name="May G.D."/>
            <person name="Schwartz D.C."/>
            <person name="Rogers J."/>
            <person name="Quetier F."/>
            <person name="Town C.D."/>
            <person name="Roe B.A."/>
        </authorList>
    </citation>
    <scope>NUCLEOTIDE SEQUENCE [LARGE SCALE GENOMIC DNA]</scope>
    <source>
        <strain evidence="7">A17</strain>
        <strain evidence="8 9">cv. Jemalong A17</strain>
    </source>
</reference>
<name>A0A072TSA6_MEDTR</name>